<dbReference type="PANTHER" id="PTHR36336:SF1">
    <property type="entry name" value="OS09G0560400 PROTEIN"/>
    <property type="match status" value="1"/>
</dbReference>
<dbReference type="OrthoDB" id="2019675at2759"/>
<organism evidence="1 2">
    <name type="scientific">Mikania micrantha</name>
    <name type="common">bitter vine</name>
    <dbReference type="NCBI Taxonomy" id="192012"/>
    <lineage>
        <taxon>Eukaryota</taxon>
        <taxon>Viridiplantae</taxon>
        <taxon>Streptophyta</taxon>
        <taxon>Embryophyta</taxon>
        <taxon>Tracheophyta</taxon>
        <taxon>Spermatophyta</taxon>
        <taxon>Magnoliopsida</taxon>
        <taxon>eudicotyledons</taxon>
        <taxon>Gunneridae</taxon>
        <taxon>Pentapetalae</taxon>
        <taxon>asterids</taxon>
        <taxon>campanulids</taxon>
        <taxon>Asterales</taxon>
        <taxon>Asteraceae</taxon>
        <taxon>Asteroideae</taxon>
        <taxon>Heliantheae alliance</taxon>
        <taxon>Eupatorieae</taxon>
        <taxon>Mikania</taxon>
    </lineage>
</organism>
<evidence type="ECO:0000313" key="1">
    <source>
        <dbReference type="EMBL" id="KAD2803900.1"/>
    </source>
</evidence>
<evidence type="ECO:0000313" key="2">
    <source>
        <dbReference type="Proteomes" id="UP000326396"/>
    </source>
</evidence>
<name>A0A5N6LQU8_9ASTR</name>
<dbReference type="PANTHER" id="PTHR36336">
    <property type="entry name" value="OS09G0560400 PROTEIN"/>
    <property type="match status" value="1"/>
</dbReference>
<proteinExistence type="predicted"/>
<dbReference type="EMBL" id="SZYD01000018">
    <property type="protein sequence ID" value="KAD2803900.1"/>
    <property type="molecule type" value="Genomic_DNA"/>
</dbReference>
<dbReference type="Proteomes" id="UP000326396">
    <property type="component" value="Linkage Group LG8"/>
</dbReference>
<reference evidence="1 2" key="1">
    <citation type="submission" date="2019-05" db="EMBL/GenBank/DDBJ databases">
        <title>Mikania micrantha, genome provides insights into the molecular mechanism of rapid growth.</title>
        <authorList>
            <person name="Liu B."/>
        </authorList>
    </citation>
    <scope>NUCLEOTIDE SEQUENCE [LARGE SCALE GENOMIC DNA]</scope>
    <source>
        <strain evidence="1">NLD-2019</strain>
        <tissue evidence="1">Leaf</tissue>
    </source>
</reference>
<gene>
    <name evidence="1" type="ORF">E3N88_37277</name>
</gene>
<keyword evidence="2" id="KW-1185">Reference proteome</keyword>
<sequence>MKKFGKRKSPMKMPTASSKFQSSFVFIAFNFLLVHSSSKSIRHESEAVGVMRGLKSFKEISTATNTTFDCSPSGPCVPCFYSEKKDVTYRCSETGYRIPMRCVKIADEENENKKQNGREDSSSIEAGSEIYATYRSCIPAVNEEKISVLGFEALMLLLLISSSFVIFRRKGSLVMPGALRCLLSFELYKAHFYSSIAETRCLDQKYGQPHLKTSHTYICYLDQTTTDHTMVLHVGPTQYIQN</sequence>
<protein>
    <submittedName>
        <fullName evidence="1">Uncharacterized protein</fullName>
    </submittedName>
</protein>
<comment type="caution">
    <text evidence="1">The sequence shown here is derived from an EMBL/GenBank/DDBJ whole genome shotgun (WGS) entry which is preliminary data.</text>
</comment>
<dbReference type="AlphaFoldDB" id="A0A5N6LQU8"/>
<accession>A0A5N6LQU8</accession>